<evidence type="ECO:0000313" key="1">
    <source>
        <dbReference type="EMBL" id="NGP90257.1"/>
    </source>
</evidence>
<reference evidence="1 2" key="1">
    <citation type="submission" date="2020-02" db="EMBL/GenBank/DDBJ databases">
        <title>Aliifodinibius halophilus 2W32, complete genome.</title>
        <authorList>
            <person name="Li Y."/>
            <person name="Wu S."/>
        </authorList>
    </citation>
    <scope>NUCLEOTIDE SEQUENCE [LARGE SCALE GENOMIC DNA]</scope>
    <source>
        <strain evidence="1 2">2W32</strain>
    </source>
</reference>
<organism evidence="1 2">
    <name type="scientific">Fodinibius halophilus</name>
    <dbReference type="NCBI Taxonomy" id="1736908"/>
    <lineage>
        <taxon>Bacteria</taxon>
        <taxon>Pseudomonadati</taxon>
        <taxon>Balneolota</taxon>
        <taxon>Balneolia</taxon>
        <taxon>Balneolales</taxon>
        <taxon>Balneolaceae</taxon>
        <taxon>Fodinibius</taxon>
    </lineage>
</organism>
<sequence length="252" mass="29410">MNLAKLKKLIANNYDQQISDHLVSSFLEIEENFVIKKWKPSELNAGHFVEAVRRIIELELFGKYTPFNNKLPHFNDSELQRYERQKGHESFRMLIPRILKAIYNIRNKRGVGHISDISPNEMDATLILYNVKWVLAEIIRLNSNLKPEETQQIINKIVERDIQLLWKDGEVKRILNPNILAKDKVLVLLYDESPMPAEKIRGIIEYKNSYNFKKILKGLHSDRLIEFDDDNICKISPTGITEAEKILQKSAT</sequence>
<dbReference type="RefSeq" id="WP_165271479.1">
    <property type="nucleotide sequence ID" value="NZ_JAALLS010000049.1"/>
</dbReference>
<accession>A0A6M1T7M9</accession>
<comment type="caution">
    <text evidence="1">The sequence shown here is derived from an EMBL/GenBank/DDBJ whole genome shotgun (WGS) entry which is preliminary data.</text>
</comment>
<dbReference type="EMBL" id="JAALLS010000049">
    <property type="protein sequence ID" value="NGP90257.1"/>
    <property type="molecule type" value="Genomic_DNA"/>
</dbReference>
<dbReference type="AlphaFoldDB" id="A0A6M1T7M9"/>
<proteinExistence type="predicted"/>
<dbReference type="Proteomes" id="UP000479132">
    <property type="component" value="Unassembled WGS sequence"/>
</dbReference>
<name>A0A6M1T7M9_9BACT</name>
<evidence type="ECO:0000313" key="2">
    <source>
        <dbReference type="Proteomes" id="UP000479132"/>
    </source>
</evidence>
<gene>
    <name evidence="1" type="ORF">G3569_18020</name>
</gene>
<protein>
    <submittedName>
        <fullName evidence="1">Uncharacterized protein</fullName>
    </submittedName>
</protein>
<keyword evidence="2" id="KW-1185">Reference proteome</keyword>